<proteinExistence type="predicted"/>
<dbReference type="AlphaFoldDB" id="A0A6J4KL64"/>
<evidence type="ECO:0000313" key="1">
    <source>
        <dbReference type="EMBL" id="CAA9309078.1"/>
    </source>
</evidence>
<name>A0A6J4KL64_9SPHI</name>
<sequence>MAEETQPPDLTGEEKKLFEKYMPRDLHEIIALGMQRRHFLQAGSMLLLSKLYPLMLKLNL</sequence>
<organism evidence="1">
    <name type="scientific">uncultured Cytophagales bacterium</name>
    <dbReference type="NCBI Taxonomy" id="158755"/>
    <lineage>
        <taxon>Bacteria</taxon>
        <taxon>Pseudomonadati</taxon>
        <taxon>Bacteroidota</taxon>
        <taxon>Sphingobacteriia</taxon>
        <taxon>Sphingobacteriales</taxon>
        <taxon>environmental samples</taxon>
    </lineage>
</organism>
<dbReference type="EMBL" id="CADCTQ010000500">
    <property type="protein sequence ID" value="CAA9309078.1"/>
    <property type="molecule type" value="Genomic_DNA"/>
</dbReference>
<accession>A0A6J4KL64</accession>
<protein>
    <submittedName>
        <fullName evidence="1">Uncharacterized protein</fullName>
    </submittedName>
</protein>
<reference evidence="1" key="1">
    <citation type="submission" date="2020-02" db="EMBL/GenBank/DDBJ databases">
        <authorList>
            <person name="Meier V. D."/>
        </authorList>
    </citation>
    <scope>NUCLEOTIDE SEQUENCE</scope>
    <source>
        <strain evidence="1">AVDCRST_MAG56</strain>
    </source>
</reference>
<gene>
    <name evidence="1" type="ORF">AVDCRST_MAG56-6072</name>
</gene>